<evidence type="ECO:0000313" key="3">
    <source>
        <dbReference type="Proteomes" id="UP000177707"/>
    </source>
</evidence>
<dbReference type="Proteomes" id="UP000177707">
    <property type="component" value="Unassembled WGS sequence"/>
</dbReference>
<proteinExistence type="predicted"/>
<dbReference type="AlphaFoldDB" id="A0A1G2TW00"/>
<feature type="transmembrane region" description="Helical" evidence="1">
    <location>
        <begin position="117"/>
        <end position="138"/>
    </location>
</feature>
<feature type="transmembrane region" description="Helical" evidence="1">
    <location>
        <begin position="86"/>
        <end position="110"/>
    </location>
</feature>
<protein>
    <recommendedName>
        <fullName evidence="4">DUF1761 domain-containing protein</fullName>
    </recommendedName>
</protein>
<keyword evidence="1" id="KW-0472">Membrane</keyword>
<comment type="caution">
    <text evidence="2">The sequence shown here is derived from an EMBL/GenBank/DDBJ whole genome shotgun (WGS) entry which is preliminary data.</text>
</comment>
<dbReference type="InterPro" id="IPR013879">
    <property type="entry name" value="DUF1761"/>
</dbReference>
<keyword evidence="1" id="KW-0812">Transmembrane</keyword>
<evidence type="ECO:0008006" key="4">
    <source>
        <dbReference type="Google" id="ProtNLM"/>
    </source>
</evidence>
<keyword evidence="1" id="KW-1133">Transmembrane helix</keyword>
<evidence type="ECO:0000313" key="2">
    <source>
        <dbReference type="EMBL" id="OHB01495.1"/>
    </source>
</evidence>
<dbReference type="EMBL" id="MHWB01000012">
    <property type="protein sequence ID" value="OHB01495.1"/>
    <property type="molecule type" value="Genomic_DNA"/>
</dbReference>
<organism evidence="2 3">
    <name type="scientific">Candidatus Zambryskibacteria bacterium RIFCSPLOWO2_01_FULL_39_39</name>
    <dbReference type="NCBI Taxonomy" id="1802758"/>
    <lineage>
        <taxon>Bacteria</taxon>
        <taxon>Candidatus Zambryskiibacteriota</taxon>
    </lineage>
</organism>
<accession>A0A1G2TW00</accession>
<reference evidence="2 3" key="1">
    <citation type="journal article" date="2016" name="Nat. Commun.">
        <title>Thousands of microbial genomes shed light on interconnected biogeochemical processes in an aquifer system.</title>
        <authorList>
            <person name="Anantharaman K."/>
            <person name="Brown C.T."/>
            <person name="Hug L.A."/>
            <person name="Sharon I."/>
            <person name="Castelle C.J."/>
            <person name="Probst A.J."/>
            <person name="Thomas B.C."/>
            <person name="Singh A."/>
            <person name="Wilkins M.J."/>
            <person name="Karaoz U."/>
            <person name="Brodie E.L."/>
            <person name="Williams K.H."/>
            <person name="Hubbard S.S."/>
            <person name="Banfield J.F."/>
        </authorList>
    </citation>
    <scope>NUCLEOTIDE SEQUENCE [LARGE SCALE GENOMIC DNA]</scope>
</reference>
<feature type="transmembrane region" description="Helical" evidence="1">
    <location>
        <begin position="53"/>
        <end position="74"/>
    </location>
</feature>
<dbReference type="STRING" id="1802758.A3A96_01995"/>
<feature type="transmembrane region" description="Helical" evidence="1">
    <location>
        <begin position="6"/>
        <end position="32"/>
    </location>
</feature>
<name>A0A1G2TW00_9BACT</name>
<dbReference type="Pfam" id="PF08570">
    <property type="entry name" value="DUF1761"/>
    <property type="match status" value="1"/>
</dbReference>
<evidence type="ECO:0000256" key="1">
    <source>
        <dbReference type="SAM" id="Phobius"/>
    </source>
</evidence>
<sequence length="139" mass="15095">MLPINLLAVLVAAVVAFILGFLFHGPLLGKIWMRLANITPTGNEKLGDMVPQMLWNLLSNFITAYVLSVIYLFASSSPFLNGSGVGTGVVVALWVWFGFLVTSSSIEVIWMGRKAKLWLFESACSLVTMVAMGAIIAAW</sequence>
<gene>
    <name evidence="2" type="ORF">A3A96_01995</name>
</gene>